<proteinExistence type="predicted"/>
<sequence length="137" mass="15827">MAVLRQRLVQKANAPNDMQEISSNKQHKPSGISLFYRESRQTQIHMWRSAAGLPTPRTRCTRHVARLRPEQSLNAVMDGIPGTPRSLGRPRTWWRDDMAIDHKEVGVEEDWREKAQDGTLEGRYGQRSQGDLRRVLI</sequence>
<name>A0A7R9JWI2_TIMGE</name>
<accession>A0A7R9JWI2</accession>
<reference evidence="1" key="1">
    <citation type="submission" date="2020-11" db="EMBL/GenBank/DDBJ databases">
        <authorList>
            <person name="Tran Van P."/>
        </authorList>
    </citation>
    <scope>NUCLEOTIDE SEQUENCE</scope>
</reference>
<protein>
    <submittedName>
        <fullName evidence="1">Uncharacterized protein</fullName>
    </submittedName>
</protein>
<gene>
    <name evidence="1" type="ORF">TGEB3V08_LOCUS4732</name>
</gene>
<dbReference type="AlphaFoldDB" id="A0A7R9JWI2"/>
<organism evidence="1">
    <name type="scientific">Timema genevievae</name>
    <name type="common">Walking stick</name>
    <dbReference type="NCBI Taxonomy" id="629358"/>
    <lineage>
        <taxon>Eukaryota</taxon>
        <taxon>Metazoa</taxon>
        <taxon>Ecdysozoa</taxon>
        <taxon>Arthropoda</taxon>
        <taxon>Hexapoda</taxon>
        <taxon>Insecta</taxon>
        <taxon>Pterygota</taxon>
        <taxon>Neoptera</taxon>
        <taxon>Polyneoptera</taxon>
        <taxon>Phasmatodea</taxon>
        <taxon>Timematodea</taxon>
        <taxon>Timematoidea</taxon>
        <taxon>Timematidae</taxon>
        <taxon>Timema</taxon>
    </lineage>
</organism>
<evidence type="ECO:0000313" key="1">
    <source>
        <dbReference type="EMBL" id="CAD7591871.1"/>
    </source>
</evidence>
<dbReference type="EMBL" id="OE840663">
    <property type="protein sequence ID" value="CAD7591871.1"/>
    <property type="molecule type" value="Genomic_DNA"/>
</dbReference>